<dbReference type="EMBL" id="FN667789">
    <property type="protein sequence ID" value="CBJ94380.1"/>
    <property type="molecule type" value="Genomic_DNA"/>
</dbReference>
<dbReference type="RefSeq" id="YP_009169113.1">
    <property type="nucleotide sequence ID" value="NC_027996.1"/>
</dbReference>
<sequence length="29" mass="3579">METSLLFLIHFIKENRDIYIVFIIINKVR</sequence>
<dbReference type="KEGG" id="vg:26041255"/>
<evidence type="ECO:0000313" key="1">
    <source>
        <dbReference type="EMBL" id="CBJ94380.1"/>
    </source>
</evidence>
<name>D5GW13_9CAUD</name>
<protein>
    <submittedName>
        <fullName evidence="1">Hypothetical phage protein</fullName>
    </submittedName>
</protein>
<gene>
    <name evidence="1" type="ORF">CPt10_1821</name>
</gene>
<keyword evidence="2" id="KW-1185">Reference proteome</keyword>
<organism evidence="1 2">
    <name type="scientific">Campylobacter phage CPt10</name>
    <dbReference type="NCBI Taxonomy" id="2994045"/>
    <lineage>
        <taxon>Viruses</taxon>
        <taxon>Duplodnaviria</taxon>
        <taxon>Heunggongvirae</taxon>
        <taxon>Uroviricota</taxon>
        <taxon>Caudoviricetes</taxon>
        <taxon>Connertonviridae</taxon>
        <taxon>Firehammervirus</taxon>
        <taxon>Firehammervirus CPt10</taxon>
    </lineage>
</organism>
<evidence type="ECO:0000313" key="2">
    <source>
        <dbReference type="Proteomes" id="UP000002370"/>
    </source>
</evidence>
<proteinExistence type="predicted"/>
<dbReference type="GeneID" id="26041255"/>
<accession>D5GW13</accession>
<reference evidence="1 2" key="1">
    <citation type="journal article" date="2010" name="BMC Genomics">
        <title>Evidence for a lineage of virulent bacteriophages that target Campylobacter.</title>
        <authorList>
            <person name="Timms A.R."/>
            <person name="Cambray-Young J."/>
            <person name="Scott A.E."/>
            <person name="Petty N.K."/>
            <person name="Connerton P.L."/>
            <person name="Clarke L."/>
            <person name="Seeger K."/>
            <person name="Quail M."/>
            <person name="Cummings N."/>
            <person name="Maskell D.J."/>
            <person name="Thomson N.R."/>
            <person name="Connerton I.F."/>
        </authorList>
    </citation>
    <scope>NUCLEOTIDE SEQUENCE [LARGE SCALE GENOMIC DNA]</scope>
</reference>
<dbReference type="Proteomes" id="UP000002370">
    <property type="component" value="Segment"/>
</dbReference>